<reference evidence="1 2" key="1">
    <citation type="submission" date="2022-02" db="EMBL/GenBank/DDBJ databases">
        <authorList>
            <person name="Zhuang L."/>
        </authorList>
    </citation>
    <scope>NUCLEOTIDE SEQUENCE [LARGE SCALE GENOMIC DNA]</scope>
    <source>
        <strain evidence="1 2">C32</strain>
    </source>
</reference>
<evidence type="ECO:0000313" key="2">
    <source>
        <dbReference type="Proteomes" id="UP001201549"/>
    </source>
</evidence>
<evidence type="ECO:0000313" key="1">
    <source>
        <dbReference type="EMBL" id="MCS4554999.1"/>
    </source>
</evidence>
<dbReference type="Proteomes" id="UP001201549">
    <property type="component" value="Unassembled WGS sequence"/>
</dbReference>
<accession>A0ABT2FFE5</accession>
<dbReference type="RefSeq" id="WP_238894365.1">
    <property type="nucleotide sequence ID" value="NZ_JAKOGG010000001.1"/>
</dbReference>
<comment type="caution">
    <text evidence="1">The sequence shown here is derived from an EMBL/GenBank/DDBJ whole genome shotgun (WGS) entry which is preliminary data.</text>
</comment>
<proteinExistence type="predicted"/>
<keyword evidence="2" id="KW-1185">Reference proteome</keyword>
<organism evidence="1 2">
    <name type="scientific">Shewanella electrica</name>
    <dbReference type="NCBI Taxonomy" id="515560"/>
    <lineage>
        <taxon>Bacteria</taxon>
        <taxon>Pseudomonadati</taxon>
        <taxon>Pseudomonadota</taxon>
        <taxon>Gammaproteobacteria</taxon>
        <taxon>Alteromonadales</taxon>
        <taxon>Shewanellaceae</taxon>
        <taxon>Shewanella</taxon>
    </lineage>
</organism>
<sequence length="69" mass="8424">MVTIKLRYPQQASNSLEALLDYLNDWHQYQHEEQKQLIQFTMARALFRSELFILRRHFPQVDIQVIYLS</sequence>
<reference evidence="2" key="2">
    <citation type="submission" date="2023-07" db="EMBL/GenBank/DDBJ databases">
        <title>Shewanella mangrovi sp. nov., an acetaldehyde- degrading bacterium isolated from mangrove sediment.</title>
        <authorList>
            <person name="Liu Y."/>
        </authorList>
    </citation>
    <scope>NUCLEOTIDE SEQUENCE [LARGE SCALE GENOMIC DNA]</scope>
    <source>
        <strain evidence="2">C32</strain>
    </source>
</reference>
<dbReference type="EMBL" id="JAKOGG010000001">
    <property type="protein sequence ID" value="MCS4554999.1"/>
    <property type="molecule type" value="Genomic_DNA"/>
</dbReference>
<name>A0ABT2FFE5_9GAMM</name>
<gene>
    <name evidence="1" type="ORF">L9G74_00945</name>
</gene>
<protein>
    <submittedName>
        <fullName evidence="1">Uncharacterized protein</fullName>
    </submittedName>
</protein>